<protein>
    <submittedName>
        <fullName evidence="5">AraC family transcriptional regulator</fullName>
    </submittedName>
</protein>
<evidence type="ECO:0000259" key="4">
    <source>
        <dbReference type="PROSITE" id="PS01124"/>
    </source>
</evidence>
<keyword evidence="1" id="KW-0805">Transcription regulation</keyword>
<dbReference type="InterPro" id="IPR053142">
    <property type="entry name" value="PchR_regulatory_protein"/>
</dbReference>
<dbReference type="PROSITE" id="PS00041">
    <property type="entry name" value="HTH_ARAC_FAMILY_1"/>
    <property type="match status" value="1"/>
</dbReference>
<name>A0A9X9WLK0_9PROT</name>
<dbReference type="PROSITE" id="PS01124">
    <property type="entry name" value="HTH_ARAC_FAMILY_2"/>
    <property type="match status" value="1"/>
</dbReference>
<reference evidence="5" key="1">
    <citation type="submission" date="2020-01" db="EMBL/GenBank/DDBJ databases">
        <authorList>
            <person name="Rat A."/>
        </authorList>
    </citation>
    <scope>NUCLEOTIDE SEQUENCE</scope>
    <source>
        <strain evidence="5">LMG 31161</strain>
    </source>
</reference>
<keyword evidence="2" id="KW-0238">DNA-binding</keyword>
<dbReference type="PANTHER" id="PTHR47893">
    <property type="entry name" value="REGULATORY PROTEIN PCHR"/>
    <property type="match status" value="1"/>
</dbReference>
<dbReference type="EMBL" id="JAAEDK010000047">
    <property type="protein sequence ID" value="MBR0661210.1"/>
    <property type="molecule type" value="Genomic_DNA"/>
</dbReference>
<sequence length="164" mass="17204">MLRLEEVHGAVAGGAAGAAVSEGVVDGLCAALDGAFTAGASSARRVRAEGRAVRVASAAVAYLEAARGRAVFSHEIGAAIGVSPRFVNQCFDAVFGMSVHRYLRLRRLAEARRRLMAGGDGLLVKQVALDLGLWHFGRFASAYQAQFGETPSQTLAAGGRRPHR</sequence>
<dbReference type="PANTHER" id="PTHR47893:SF1">
    <property type="entry name" value="REGULATORY PROTEIN PCHR"/>
    <property type="match status" value="1"/>
</dbReference>
<dbReference type="InterPro" id="IPR018062">
    <property type="entry name" value="HTH_AraC-typ_CS"/>
</dbReference>
<accession>A0A9X9WLK0</accession>
<dbReference type="GO" id="GO:0003700">
    <property type="term" value="F:DNA-binding transcription factor activity"/>
    <property type="evidence" value="ECO:0007669"/>
    <property type="project" value="InterPro"/>
</dbReference>
<dbReference type="AlphaFoldDB" id="A0A9X9WLK0"/>
<gene>
    <name evidence="5" type="ORF">GXW75_18285</name>
</gene>
<feature type="domain" description="HTH araC/xylS-type" evidence="4">
    <location>
        <begin position="57"/>
        <end position="157"/>
    </location>
</feature>
<proteinExistence type="predicted"/>
<dbReference type="Pfam" id="PF12833">
    <property type="entry name" value="HTH_18"/>
    <property type="match status" value="1"/>
</dbReference>
<comment type="caution">
    <text evidence="5">The sequence shown here is derived from an EMBL/GenBank/DDBJ whole genome shotgun (WGS) entry which is preliminary data.</text>
</comment>
<dbReference type="Gene3D" id="1.10.10.60">
    <property type="entry name" value="Homeodomain-like"/>
    <property type="match status" value="1"/>
</dbReference>
<evidence type="ECO:0000313" key="5">
    <source>
        <dbReference type="EMBL" id="MBR0661210.1"/>
    </source>
</evidence>
<evidence type="ECO:0000313" key="6">
    <source>
        <dbReference type="Proteomes" id="UP001138708"/>
    </source>
</evidence>
<dbReference type="InterPro" id="IPR018060">
    <property type="entry name" value="HTH_AraC"/>
</dbReference>
<dbReference type="GO" id="GO:0043565">
    <property type="term" value="F:sequence-specific DNA binding"/>
    <property type="evidence" value="ECO:0007669"/>
    <property type="project" value="InterPro"/>
</dbReference>
<evidence type="ECO:0000256" key="1">
    <source>
        <dbReference type="ARBA" id="ARBA00023015"/>
    </source>
</evidence>
<evidence type="ECO:0000256" key="2">
    <source>
        <dbReference type="ARBA" id="ARBA00023125"/>
    </source>
</evidence>
<dbReference type="Proteomes" id="UP001138708">
    <property type="component" value="Unassembled WGS sequence"/>
</dbReference>
<evidence type="ECO:0000256" key="3">
    <source>
        <dbReference type="ARBA" id="ARBA00023163"/>
    </source>
</evidence>
<organism evidence="5 6">
    <name type="scientific">Neoroseomonas oryzicola</name>
    <dbReference type="NCBI Taxonomy" id="535904"/>
    <lineage>
        <taxon>Bacteria</taxon>
        <taxon>Pseudomonadati</taxon>
        <taxon>Pseudomonadota</taxon>
        <taxon>Alphaproteobacteria</taxon>
        <taxon>Acetobacterales</taxon>
        <taxon>Acetobacteraceae</taxon>
        <taxon>Neoroseomonas</taxon>
    </lineage>
</organism>
<keyword evidence="3" id="KW-0804">Transcription</keyword>
<reference evidence="5" key="2">
    <citation type="journal article" date="2021" name="Syst. Appl. Microbiol.">
        <title>Roseomonas hellenica sp. nov., isolated from roots of wild-growing Alkanna tinctoria.</title>
        <authorList>
            <person name="Rat A."/>
            <person name="Naranjo H.D."/>
            <person name="Lebbe L."/>
            <person name="Cnockaert M."/>
            <person name="Krigas N."/>
            <person name="Grigoriadou K."/>
            <person name="Maloupa E."/>
            <person name="Willems A."/>
        </authorList>
    </citation>
    <scope>NUCLEOTIDE SEQUENCE</scope>
    <source>
        <strain evidence="5">LMG 31161</strain>
    </source>
</reference>
<dbReference type="SMART" id="SM00342">
    <property type="entry name" value="HTH_ARAC"/>
    <property type="match status" value="1"/>
</dbReference>